<reference evidence="1" key="1">
    <citation type="submission" date="2018-12" db="EMBL/GenBank/DDBJ databases">
        <authorList>
            <person name="Will S."/>
            <person name="Neumann-Schaal M."/>
            <person name="Henke P."/>
        </authorList>
    </citation>
    <scope>NUCLEOTIDE SEQUENCE</scope>
    <source>
        <strain evidence="1">PCC 7102</strain>
    </source>
</reference>
<dbReference type="EMBL" id="RSCL01000003">
    <property type="protein sequence ID" value="RUT08433.1"/>
    <property type="molecule type" value="Genomic_DNA"/>
</dbReference>
<accession>A0A3S1DED6</accession>
<protein>
    <submittedName>
        <fullName evidence="1">Uncharacterized protein</fullName>
    </submittedName>
</protein>
<proteinExistence type="predicted"/>
<reference evidence="1" key="2">
    <citation type="journal article" date="2019" name="Genome Biol. Evol.">
        <title>Day and night: Metabolic profiles and evolutionary relationships of six axenic non-marine cyanobacteria.</title>
        <authorList>
            <person name="Will S.E."/>
            <person name="Henke P."/>
            <person name="Boedeker C."/>
            <person name="Huang S."/>
            <person name="Brinkmann H."/>
            <person name="Rohde M."/>
            <person name="Jarek M."/>
            <person name="Friedl T."/>
            <person name="Seufert S."/>
            <person name="Schumacher M."/>
            <person name="Overmann J."/>
            <person name="Neumann-Schaal M."/>
            <person name="Petersen J."/>
        </authorList>
    </citation>
    <scope>NUCLEOTIDE SEQUENCE [LARGE SCALE GENOMIC DNA]</scope>
    <source>
        <strain evidence="1">PCC 7102</strain>
    </source>
</reference>
<organism evidence="1 2">
    <name type="scientific">Dulcicalothrix desertica PCC 7102</name>
    <dbReference type="NCBI Taxonomy" id="232991"/>
    <lineage>
        <taxon>Bacteria</taxon>
        <taxon>Bacillati</taxon>
        <taxon>Cyanobacteriota</taxon>
        <taxon>Cyanophyceae</taxon>
        <taxon>Nostocales</taxon>
        <taxon>Calotrichaceae</taxon>
        <taxon>Dulcicalothrix</taxon>
    </lineage>
</organism>
<name>A0A3S1DED6_9CYAN</name>
<sequence>MTLIPTHLIDSLIDINNKVLNHKIIDPHQLAAALEEVAENAWQEVEKRALLQTAYDVAPSLRIDP</sequence>
<dbReference type="AlphaFoldDB" id="A0A3S1DED6"/>
<dbReference type="RefSeq" id="WP_127080238.1">
    <property type="nucleotide sequence ID" value="NZ_RSCL01000003.1"/>
</dbReference>
<keyword evidence="2" id="KW-1185">Reference proteome</keyword>
<evidence type="ECO:0000313" key="1">
    <source>
        <dbReference type="EMBL" id="RUT08433.1"/>
    </source>
</evidence>
<comment type="caution">
    <text evidence="1">The sequence shown here is derived from an EMBL/GenBank/DDBJ whole genome shotgun (WGS) entry which is preliminary data.</text>
</comment>
<evidence type="ECO:0000313" key="2">
    <source>
        <dbReference type="Proteomes" id="UP000271624"/>
    </source>
</evidence>
<dbReference type="Proteomes" id="UP000271624">
    <property type="component" value="Unassembled WGS sequence"/>
</dbReference>
<gene>
    <name evidence="1" type="ORF">DSM106972_016010</name>
</gene>